<sequence length="402" mass="46207">PARHIRQALLPSHPPDTVHVELLDGVSDHHVVACSIPVHGPVTPTKSLVTYLDFKNADDSSVVAHLSGEYCSFEELANNPGLDIELLWQRFKTILFSCITNFIPSKIKRTKRHNPWINREIIHAKRKVKRLRKMLKKRPNHETRLSLTSAITFMKSKIKAAKSFYLSSTLTNFLKNSPQKFWNYLSPKSQNEDSMSQEESKERANLMNNYFKSIFTDDDGIPRRIHSQNSDRIDDISLNETGIFNLLLKLDCKKKAGPDDIPNEFLRRYAEWMAKYLFLIFRKSLTACSLPSEWKTAKVIPVHKGGNKIDASNFRPISLTSTTCKLLEHIILKHITTYVEEKHILSPFQHGFRRGLSTVTQLTELVHEIAQAVDNQKQIDLVLLDFSKAFDRVSHKKLTIKI</sequence>
<dbReference type="GO" id="GO:0031012">
    <property type="term" value="C:extracellular matrix"/>
    <property type="evidence" value="ECO:0007669"/>
    <property type="project" value="TreeGrafter"/>
</dbReference>
<protein>
    <submittedName>
        <fullName evidence="2">Putative tick transposon</fullName>
    </submittedName>
</protein>
<dbReference type="Pfam" id="PF00078">
    <property type="entry name" value="RVT_1"/>
    <property type="match status" value="1"/>
</dbReference>
<reference evidence="2" key="1">
    <citation type="submission" date="2012-11" db="EMBL/GenBank/DDBJ databases">
        <authorList>
            <person name="Lucero-Rivera Y.E."/>
            <person name="Tovar-Ramirez D."/>
        </authorList>
    </citation>
    <scope>NUCLEOTIDE SEQUENCE</scope>
    <source>
        <tissue evidence="2">Salivary gland</tissue>
    </source>
</reference>
<proteinExistence type="evidence at transcript level"/>
<dbReference type="AlphaFoldDB" id="L7MDE4"/>
<evidence type="ECO:0000313" key="2">
    <source>
        <dbReference type="EMBL" id="JAA61253.1"/>
    </source>
</evidence>
<dbReference type="InterPro" id="IPR000477">
    <property type="entry name" value="RT_dom"/>
</dbReference>
<feature type="non-terminal residue" evidence="2">
    <location>
        <position position="402"/>
    </location>
</feature>
<dbReference type="GO" id="GO:0061343">
    <property type="term" value="P:cell adhesion involved in heart morphogenesis"/>
    <property type="evidence" value="ECO:0007669"/>
    <property type="project" value="TreeGrafter"/>
</dbReference>
<evidence type="ECO:0000259" key="1">
    <source>
        <dbReference type="PROSITE" id="PS50878"/>
    </source>
</evidence>
<dbReference type="PROSITE" id="PS50878">
    <property type="entry name" value="RT_POL"/>
    <property type="match status" value="1"/>
</dbReference>
<name>L7MDE4_RHIPC</name>
<dbReference type="GO" id="GO:0071897">
    <property type="term" value="P:DNA biosynthetic process"/>
    <property type="evidence" value="ECO:0007669"/>
    <property type="project" value="UniProtKB-ARBA"/>
</dbReference>
<dbReference type="PANTHER" id="PTHR33395">
    <property type="entry name" value="TRANSCRIPTASE, PUTATIVE-RELATED-RELATED"/>
    <property type="match status" value="1"/>
</dbReference>
<dbReference type="GO" id="GO:0007508">
    <property type="term" value="P:larval heart development"/>
    <property type="evidence" value="ECO:0007669"/>
    <property type="project" value="TreeGrafter"/>
</dbReference>
<dbReference type="SUPFAM" id="SSF56672">
    <property type="entry name" value="DNA/RNA polymerases"/>
    <property type="match status" value="1"/>
</dbReference>
<dbReference type="PANTHER" id="PTHR33395:SF22">
    <property type="entry name" value="REVERSE TRANSCRIPTASE DOMAIN-CONTAINING PROTEIN"/>
    <property type="match status" value="1"/>
</dbReference>
<accession>L7MDE4</accession>
<dbReference type="CDD" id="cd01650">
    <property type="entry name" value="RT_nLTR_like"/>
    <property type="match status" value="1"/>
</dbReference>
<dbReference type="InterPro" id="IPR043502">
    <property type="entry name" value="DNA/RNA_pol_sf"/>
</dbReference>
<feature type="domain" description="Reverse transcriptase" evidence="1">
    <location>
        <begin position="283"/>
        <end position="402"/>
    </location>
</feature>
<organism evidence="2">
    <name type="scientific">Rhipicephalus pulchellus</name>
    <name type="common">Yellow backed tick</name>
    <name type="synonym">Dermacentor pulchellus</name>
    <dbReference type="NCBI Taxonomy" id="72859"/>
    <lineage>
        <taxon>Eukaryota</taxon>
        <taxon>Metazoa</taxon>
        <taxon>Ecdysozoa</taxon>
        <taxon>Arthropoda</taxon>
        <taxon>Chelicerata</taxon>
        <taxon>Arachnida</taxon>
        <taxon>Acari</taxon>
        <taxon>Parasitiformes</taxon>
        <taxon>Ixodida</taxon>
        <taxon>Ixodoidea</taxon>
        <taxon>Ixodidae</taxon>
        <taxon>Rhipicephalinae</taxon>
        <taxon>Rhipicephalus</taxon>
        <taxon>Rhipicephalus</taxon>
    </lineage>
</organism>
<dbReference type="EMBL" id="GACK01003781">
    <property type="protein sequence ID" value="JAA61253.1"/>
    <property type="molecule type" value="mRNA"/>
</dbReference>
<feature type="non-terminal residue" evidence="2">
    <location>
        <position position="1"/>
    </location>
</feature>
<reference evidence="2" key="2">
    <citation type="journal article" date="2015" name="J. Proteomics">
        <title>Sexual differences in the sialomes of the zebra tick, Rhipicephalus pulchellus.</title>
        <authorList>
            <person name="Tan A.W."/>
            <person name="Francischetti I.M."/>
            <person name="Slovak M."/>
            <person name="Kini R.M."/>
            <person name="Ribeiro J.M."/>
        </authorList>
    </citation>
    <scope>NUCLEOTIDE SEQUENCE</scope>
    <source>
        <tissue evidence="2">Salivary gland</tissue>
    </source>
</reference>